<dbReference type="Pfam" id="PF00583">
    <property type="entry name" value="Acetyltransf_1"/>
    <property type="match status" value="1"/>
</dbReference>
<reference evidence="2 3" key="1">
    <citation type="submission" date="2014-07" db="EMBL/GenBank/DDBJ databases">
        <title>Methanogenic archaea and the global carbon cycle.</title>
        <authorList>
            <person name="Henriksen J.R."/>
            <person name="Luke J."/>
            <person name="Reinhart S."/>
            <person name="Benedict M.N."/>
            <person name="Youngblut N.D."/>
            <person name="Metcalf M.E."/>
            <person name="Whitaker R.J."/>
            <person name="Metcalf W.W."/>
        </authorList>
    </citation>
    <scope>NUCLEOTIDE SEQUENCE [LARGE SCALE GENOMIC DNA]</scope>
    <source>
        <strain evidence="2 3">Z-761</strain>
    </source>
</reference>
<dbReference type="CDD" id="cd04301">
    <property type="entry name" value="NAT_SF"/>
    <property type="match status" value="1"/>
</dbReference>
<sequence length="158" mass="18476">MLEIDYDAFDENILSNWSLVPYLRYGHAFGLFACNSLKGFAIFMKEWDNPRFAYLLEIAVEKESQEKGYGCYLLLQSLIHLKKNGLSIVFLTVDPNNLRARHIYCDKFGFKCAEYRKNEYGQGRDRLFLQLNLENWIPVLDEHSSLEPKPLGEGLREE</sequence>
<protein>
    <submittedName>
        <fullName evidence="2">Acetyltransferase (GNAT) family protein</fullName>
    </submittedName>
</protein>
<gene>
    <name evidence="2" type="ORF">MSVAZ_2050</name>
</gene>
<dbReference type="InterPro" id="IPR016181">
    <property type="entry name" value="Acyl_CoA_acyltransferase"/>
</dbReference>
<evidence type="ECO:0000313" key="2">
    <source>
        <dbReference type="EMBL" id="AKB44319.1"/>
    </source>
</evidence>
<dbReference type="AlphaFoldDB" id="A0A0E3Q697"/>
<dbReference type="STRING" id="1434123.MSVAZ_2050"/>
<dbReference type="PATRIC" id="fig|1434123.4.peg.2503"/>
<dbReference type="PROSITE" id="PS51186">
    <property type="entry name" value="GNAT"/>
    <property type="match status" value="1"/>
</dbReference>
<keyword evidence="3" id="KW-1185">Reference proteome</keyword>
<dbReference type="Gene3D" id="3.40.630.30">
    <property type="match status" value="1"/>
</dbReference>
<evidence type="ECO:0000313" key="3">
    <source>
        <dbReference type="Proteomes" id="UP000033096"/>
    </source>
</evidence>
<feature type="domain" description="N-acetyltransferase" evidence="1">
    <location>
        <begin position="1"/>
        <end position="134"/>
    </location>
</feature>
<evidence type="ECO:0000259" key="1">
    <source>
        <dbReference type="PROSITE" id="PS51186"/>
    </source>
</evidence>
<dbReference type="GeneID" id="24810510"/>
<keyword evidence="2" id="KW-0808">Transferase</keyword>
<dbReference type="InterPro" id="IPR000182">
    <property type="entry name" value="GNAT_dom"/>
</dbReference>
<dbReference type="EMBL" id="CP009520">
    <property type="protein sequence ID" value="AKB44319.1"/>
    <property type="molecule type" value="Genomic_DNA"/>
</dbReference>
<dbReference type="RefSeq" id="WP_048120897.1">
    <property type="nucleotide sequence ID" value="NZ_CP009520.1"/>
</dbReference>
<dbReference type="GO" id="GO:0016747">
    <property type="term" value="F:acyltransferase activity, transferring groups other than amino-acyl groups"/>
    <property type="evidence" value="ECO:0007669"/>
    <property type="project" value="InterPro"/>
</dbReference>
<accession>A0A0E3Q697</accession>
<dbReference type="KEGG" id="mvc:MSVAZ_2050"/>
<proteinExistence type="predicted"/>
<dbReference type="HOGENOM" id="CLU_120426_0_0_2"/>
<dbReference type="SUPFAM" id="SSF55729">
    <property type="entry name" value="Acyl-CoA N-acyltransferases (Nat)"/>
    <property type="match status" value="1"/>
</dbReference>
<name>A0A0E3Q697_9EURY</name>
<dbReference type="Proteomes" id="UP000033096">
    <property type="component" value="Chromosome"/>
</dbReference>
<organism evidence="2 3">
    <name type="scientific">Methanosarcina vacuolata Z-761</name>
    <dbReference type="NCBI Taxonomy" id="1434123"/>
    <lineage>
        <taxon>Archaea</taxon>
        <taxon>Methanobacteriati</taxon>
        <taxon>Methanobacteriota</taxon>
        <taxon>Stenosarchaea group</taxon>
        <taxon>Methanomicrobia</taxon>
        <taxon>Methanosarcinales</taxon>
        <taxon>Methanosarcinaceae</taxon>
        <taxon>Methanosarcina</taxon>
    </lineage>
</organism>